<dbReference type="InterPro" id="IPR010982">
    <property type="entry name" value="Lambda_DNA-bd_dom_sf"/>
</dbReference>
<dbReference type="OrthoDB" id="6194834at2"/>
<name>A0A1H8DGU5_9FIRM</name>
<dbReference type="SUPFAM" id="SSF47413">
    <property type="entry name" value="lambda repressor-like DNA-binding domains"/>
    <property type="match status" value="1"/>
</dbReference>
<sequence>MSSIGTKVAFYRKAKGMTQEELAEKLGVSAQAVSKWENDIACPDIQLLVPLSKLFGTTTDELLSADSVKSVQLLPENERHDIKDLTLKVIVDSKDGDKVRINLPMELVKVALEIGLKIPQITNNEQLKGIDFKQIISMVESGVIGKLVEIESADGEIVNVVVE</sequence>
<proteinExistence type="predicted"/>
<evidence type="ECO:0000313" key="3">
    <source>
        <dbReference type="EMBL" id="SEN06480.1"/>
    </source>
</evidence>
<dbReference type="Gene3D" id="1.10.260.40">
    <property type="entry name" value="lambda repressor-like DNA-binding domains"/>
    <property type="match status" value="1"/>
</dbReference>
<feature type="domain" description="HTH cro/C1-type" evidence="2">
    <location>
        <begin position="8"/>
        <end position="62"/>
    </location>
</feature>
<dbReference type="STRING" id="474960.SAMN05216180_2604"/>
<dbReference type="PANTHER" id="PTHR46558:SF13">
    <property type="entry name" value="HTH-TYPE TRANSCRIPTIONAL REGULATOR IMMR"/>
    <property type="match status" value="1"/>
</dbReference>
<accession>A0A1H8DGU5</accession>
<dbReference type="PANTHER" id="PTHR46558">
    <property type="entry name" value="TRACRIPTIONAL REGULATORY PROTEIN-RELATED-RELATED"/>
    <property type="match status" value="1"/>
</dbReference>
<dbReference type="Proteomes" id="UP000199158">
    <property type="component" value="Unassembled WGS sequence"/>
</dbReference>
<dbReference type="EMBL" id="FOCG01000003">
    <property type="protein sequence ID" value="SEN06480.1"/>
    <property type="molecule type" value="Genomic_DNA"/>
</dbReference>
<dbReference type="CDD" id="cd00093">
    <property type="entry name" value="HTH_XRE"/>
    <property type="match status" value="1"/>
</dbReference>
<gene>
    <name evidence="3" type="ORF">SAMN05216180_2604</name>
</gene>
<evidence type="ECO:0000256" key="1">
    <source>
        <dbReference type="ARBA" id="ARBA00023125"/>
    </source>
</evidence>
<keyword evidence="1 3" id="KW-0238">DNA-binding</keyword>
<keyword evidence="4" id="KW-1185">Reference proteome</keyword>
<organism evidence="3 4">
    <name type="scientific">Hydrogenoanaerobacterium saccharovorans</name>
    <dbReference type="NCBI Taxonomy" id="474960"/>
    <lineage>
        <taxon>Bacteria</taxon>
        <taxon>Bacillati</taxon>
        <taxon>Bacillota</taxon>
        <taxon>Clostridia</taxon>
        <taxon>Eubacteriales</taxon>
        <taxon>Oscillospiraceae</taxon>
        <taxon>Hydrogenoanaerobacterium</taxon>
    </lineage>
</organism>
<dbReference type="PROSITE" id="PS50943">
    <property type="entry name" value="HTH_CROC1"/>
    <property type="match status" value="1"/>
</dbReference>
<dbReference type="GO" id="GO:0003677">
    <property type="term" value="F:DNA binding"/>
    <property type="evidence" value="ECO:0007669"/>
    <property type="project" value="UniProtKB-KW"/>
</dbReference>
<dbReference type="AlphaFoldDB" id="A0A1H8DGU5"/>
<evidence type="ECO:0000259" key="2">
    <source>
        <dbReference type="PROSITE" id="PS50943"/>
    </source>
</evidence>
<reference evidence="3 4" key="1">
    <citation type="submission" date="2016-10" db="EMBL/GenBank/DDBJ databases">
        <authorList>
            <person name="de Groot N.N."/>
        </authorList>
    </citation>
    <scope>NUCLEOTIDE SEQUENCE [LARGE SCALE GENOMIC DNA]</scope>
    <source>
        <strain evidence="3 4">CGMCC 1.5070</strain>
    </source>
</reference>
<protein>
    <submittedName>
        <fullName evidence="3">DNA-binding transcriptional regulator, XRE-family HTH domain</fullName>
    </submittedName>
</protein>
<dbReference type="SMART" id="SM00530">
    <property type="entry name" value="HTH_XRE"/>
    <property type="match status" value="1"/>
</dbReference>
<dbReference type="InterPro" id="IPR001387">
    <property type="entry name" value="Cro/C1-type_HTH"/>
</dbReference>
<dbReference type="Pfam" id="PF01381">
    <property type="entry name" value="HTH_3"/>
    <property type="match status" value="1"/>
</dbReference>
<evidence type="ECO:0000313" key="4">
    <source>
        <dbReference type="Proteomes" id="UP000199158"/>
    </source>
</evidence>